<keyword evidence="3 6" id="KW-1133">Transmembrane helix</keyword>
<keyword evidence="2 6" id="KW-0812">Transmembrane</keyword>
<evidence type="ECO:0000313" key="7">
    <source>
        <dbReference type="EMBL" id="KAF3039944.1"/>
    </source>
</evidence>
<dbReference type="GO" id="GO:0015355">
    <property type="term" value="F:secondary active monocarboxylate transmembrane transporter activity"/>
    <property type="evidence" value="ECO:0007669"/>
    <property type="project" value="TreeGrafter"/>
</dbReference>
<protein>
    <submittedName>
        <fullName evidence="7">Uncharacterized protein</fullName>
    </submittedName>
</protein>
<dbReference type="EMBL" id="SWKV01000028">
    <property type="protein sequence ID" value="KAF3039944.1"/>
    <property type="molecule type" value="Genomic_DNA"/>
</dbReference>
<comment type="caution">
    <text evidence="7">The sequence shown here is derived from an EMBL/GenBank/DDBJ whole genome shotgun (WGS) entry which is preliminary data.</text>
</comment>
<evidence type="ECO:0000256" key="2">
    <source>
        <dbReference type="ARBA" id="ARBA00022692"/>
    </source>
</evidence>
<keyword evidence="4 6" id="KW-0472">Membrane</keyword>
<evidence type="ECO:0000313" key="8">
    <source>
        <dbReference type="Proteomes" id="UP000758155"/>
    </source>
</evidence>
<evidence type="ECO:0000256" key="5">
    <source>
        <dbReference type="SAM" id="MobiDB-lite"/>
    </source>
</evidence>
<feature type="region of interest" description="Disordered" evidence="5">
    <location>
        <begin position="1"/>
        <end position="21"/>
    </location>
</feature>
<organism evidence="7 8">
    <name type="scientific">Didymella heteroderae</name>
    <dbReference type="NCBI Taxonomy" id="1769908"/>
    <lineage>
        <taxon>Eukaryota</taxon>
        <taxon>Fungi</taxon>
        <taxon>Dikarya</taxon>
        <taxon>Ascomycota</taxon>
        <taxon>Pezizomycotina</taxon>
        <taxon>Dothideomycetes</taxon>
        <taxon>Pleosporomycetidae</taxon>
        <taxon>Pleosporales</taxon>
        <taxon>Pleosporineae</taxon>
        <taxon>Didymellaceae</taxon>
        <taxon>Didymella</taxon>
    </lineage>
</organism>
<dbReference type="PANTHER" id="PTHR23508">
    <property type="entry name" value="CARBOXYLIC ACID TRANSPORTER PROTEIN HOMOLOG"/>
    <property type="match status" value="1"/>
</dbReference>
<dbReference type="AlphaFoldDB" id="A0A9P4WQY5"/>
<comment type="subcellular location">
    <subcellularLocation>
        <location evidence="1">Membrane</location>
        <topology evidence="1">Multi-pass membrane protein</topology>
    </subcellularLocation>
</comment>
<dbReference type="GO" id="GO:0035879">
    <property type="term" value="P:plasma membrane lactate transport"/>
    <property type="evidence" value="ECO:0007669"/>
    <property type="project" value="TreeGrafter"/>
</dbReference>
<evidence type="ECO:0000256" key="1">
    <source>
        <dbReference type="ARBA" id="ARBA00004141"/>
    </source>
</evidence>
<dbReference type="OrthoDB" id="5224862at2759"/>
<name>A0A9P4WQY5_9PLEO</name>
<feature type="transmembrane region" description="Helical" evidence="6">
    <location>
        <begin position="47"/>
        <end position="69"/>
    </location>
</feature>
<accession>A0A9P4WQY5</accession>
<keyword evidence="8" id="KW-1185">Reference proteome</keyword>
<evidence type="ECO:0000256" key="3">
    <source>
        <dbReference type="ARBA" id="ARBA00022989"/>
    </source>
</evidence>
<evidence type="ECO:0000256" key="6">
    <source>
        <dbReference type="SAM" id="Phobius"/>
    </source>
</evidence>
<dbReference type="Proteomes" id="UP000758155">
    <property type="component" value="Unassembled WGS sequence"/>
</dbReference>
<proteinExistence type="predicted"/>
<gene>
    <name evidence="7" type="ORF">E8E12_008625</name>
</gene>
<dbReference type="PANTHER" id="PTHR23508:SF10">
    <property type="entry name" value="CARBOXYLIC ACID TRANSPORTER PROTEIN HOMOLOG"/>
    <property type="match status" value="1"/>
</dbReference>
<reference evidence="7" key="1">
    <citation type="submission" date="2019-04" db="EMBL/GenBank/DDBJ databases">
        <title>Sequencing of skin fungus with MAO and IRED activity.</title>
        <authorList>
            <person name="Marsaioli A.J."/>
            <person name="Bonatto J.M.C."/>
            <person name="Reis Junior O."/>
        </authorList>
    </citation>
    <scope>NUCLEOTIDE SEQUENCE</scope>
    <source>
        <strain evidence="7">28M1</strain>
    </source>
</reference>
<sequence length="99" mass="11361">MADEKYGAEQREYANPPMQEKTSVGRYMATRVTTLKPAMAKVQNPIALLRLLNLQQWMFFLVAFFAWSWDAFDFFTVSLTVEDLAESFGKTKKGKLEGL</sequence>
<dbReference type="GO" id="GO:0005886">
    <property type="term" value="C:plasma membrane"/>
    <property type="evidence" value="ECO:0007669"/>
    <property type="project" value="TreeGrafter"/>
</dbReference>
<evidence type="ECO:0000256" key="4">
    <source>
        <dbReference type="ARBA" id="ARBA00023136"/>
    </source>
</evidence>
<feature type="compositionally biased region" description="Basic and acidic residues" evidence="5">
    <location>
        <begin position="1"/>
        <end position="12"/>
    </location>
</feature>